<organism evidence="11 12">
    <name type="scientific">Spizellomyces punctatus (strain DAOM BR117)</name>
    <dbReference type="NCBI Taxonomy" id="645134"/>
    <lineage>
        <taxon>Eukaryota</taxon>
        <taxon>Fungi</taxon>
        <taxon>Fungi incertae sedis</taxon>
        <taxon>Chytridiomycota</taxon>
        <taxon>Chytridiomycota incertae sedis</taxon>
        <taxon>Chytridiomycetes</taxon>
        <taxon>Spizellomycetales</taxon>
        <taxon>Spizellomycetaceae</taxon>
        <taxon>Spizellomyces</taxon>
    </lineage>
</organism>
<dbReference type="InterPro" id="IPR006595">
    <property type="entry name" value="CTLH_C"/>
</dbReference>
<keyword evidence="4" id="KW-0677">Repeat</keyword>
<dbReference type="InterPro" id="IPR015943">
    <property type="entry name" value="WD40/YVTN_repeat-like_dom_sf"/>
</dbReference>
<dbReference type="EMBL" id="KQ257453">
    <property type="protein sequence ID" value="KND02310.1"/>
    <property type="molecule type" value="Genomic_DNA"/>
</dbReference>
<dbReference type="SMART" id="SM00320">
    <property type="entry name" value="WD40"/>
    <property type="match status" value="6"/>
</dbReference>
<proteinExistence type="inferred from homology"/>
<dbReference type="InterPro" id="IPR045184">
    <property type="entry name" value="SMU1"/>
</dbReference>
<dbReference type="Gene3D" id="2.130.10.10">
    <property type="entry name" value="YVTN repeat-like/Quinoprotein amine dehydrogenase"/>
    <property type="match status" value="1"/>
</dbReference>
<dbReference type="eggNOG" id="KOG0275">
    <property type="taxonomic scope" value="Eukaryota"/>
</dbReference>
<evidence type="ECO:0000256" key="5">
    <source>
        <dbReference type="ARBA" id="ARBA00023187"/>
    </source>
</evidence>
<dbReference type="STRING" id="645134.A0A0L0HN08"/>
<dbReference type="SUPFAM" id="SSF50978">
    <property type="entry name" value="WD40 repeat-like"/>
    <property type="match status" value="1"/>
</dbReference>
<dbReference type="OrthoDB" id="538223at2759"/>
<evidence type="ECO:0000256" key="9">
    <source>
        <dbReference type="PROSITE-ProRule" id="PRU00221"/>
    </source>
</evidence>
<keyword evidence="12" id="KW-1185">Reference proteome</keyword>
<accession>A0A0L0HN08</accession>
<dbReference type="PRINTS" id="PR00320">
    <property type="entry name" value="GPROTEINBRPT"/>
</dbReference>
<evidence type="ECO:0000259" key="10">
    <source>
        <dbReference type="PROSITE" id="PS50897"/>
    </source>
</evidence>
<feature type="repeat" description="WD" evidence="9">
    <location>
        <begin position="283"/>
        <end position="324"/>
    </location>
</feature>
<feature type="repeat" description="WD" evidence="9">
    <location>
        <begin position="368"/>
        <end position="409"/>
    </location>
</feature>
<dbReference type="InterPro" id="IPR001680">
    <property type="entry name" value="WD40_rpt"/>
</dbReference>
<keyword evidence="6" id="KW-0539">Nucleus</keyword>
<dbReference type="Pfam" id="PF17814">
    <property type="entry name" value="LisH_TPL"/>
    <property type="match status" value="1"/>
</dbReference>
<dbReference type="RefSeq" id="XP_016610349.1">
    <property type="nucleotide sequence ID" value="XM_016751069.1"/>
</dbReference>
<dbReference type="OMA" id="MMKQQEP"/>
<dbReference type="InterPro" id="IPR006594">
    <property type="entry name" value="LisH"/>
</dbReference>
<dbReference type="InterPro" id="IPR020472">
    <property type="entry name" value="WD40_PAC1"/>
</dbReference>
<evidence type="ECO:0000313" key="11">
    <source>
        <dbReference type="EMBL" id="KND02310.1"/>
    </source>
</evidence>
<dbReference type="InterPro" id="IPR019775">
    <property type="entry name" value="WD40_repeat_CS"/>
</dbReference>
<dbReference type="InterPro" id="IPR036322">
    <property type="entry name" value="WD40_repeat_dom_sf"/>
</dbReference>
<dbReference type="PROSITE" id="PS50896">
    <property type="entry name" value="LISH"/>
    <property type="match status" value="1"/>
</dbReference>
<dbReference type="InterPro" id="IPR054532">
    <property type="entry name" value="TPL_SMU1_LisH-like"/>
</dbReference>
<evidence type="ECO:0000313" key="12">
    <source>
        <dbReference type="Proteomes" id="UP000053201"/>
    </source>
</evidence>
<feature type="domain" description="CTLH" evidence="10">
    <location>
        <begin position="63"/>
        <end position="115"/>
    </location>
</feature>
<sequence>MTMDRGRLLGNPILTRDLHRSHVMSIEIESSDVIRLIQQFLKENNLLRTLQTLQEETTVALNTVDSVEAFITDIHNGRWDIVLKTISQLKLPQKKLVDLYEQIVIELIEMRELGAARSLLRQTDPMQFLKEHYTERYLHLEHLLSLTFFDEKEAYPNDSTKQKRRQIIAQALSSEVTVVAPSRLLALLGQSLKWQHSQGLLPPDAAFDLFRGAAPVAKAEEDTPPTECYNSIKFPKKQHAECVVFSPDGQFLATGSVDGFIELWNYMTGKLRKDFKYQAEDNLMVMEDAVLTLNFSRDSELLASGAQDGKIKVWRVQTGQCIRRFATAHTQGVTSVCLSKDGTQVLSSSFDQTIRIHGLKSGKMLKEFRGHTSFVNDAVFSLDGTRVISASSDGTAKIWDTKTTDCVVTITLHEGRAVSTGVHSPTVNRILLMPRNMDQFVLCNKSSYAYVLNLRGQVVKSVSSGKKEGGDFTSATLSAKGEYIYCASEDNHIYCFHSESGKTVTSFKASESEIIGLSHHPFSNIIAVYGDDGVVSLWKQ</sequence>
<dbReference type="AlphaFoldDB" id="A0A0L0HN08"/>
<dbReference type="PANTHER" id="PTHR22848">
    <property type="entry name" value="WD40 REPEAT PROTEIN"/>
    <property type="match status" value="1"/>
</dbReference>
<dbReference type="InParanoid" id="A0A0L0HN08"/>
<dbReference type="GO" id="GO:0016607">
    <property type="term" value="C:nuclear speck"/>
    <property type="evidence" value="ECO:0007669"/>
    <property type="project" value="UniProtKB-SubCell"/>
</dbReference>
<feature type="repeat" description="WD" evidence="9">
    <location>
        <begin position="507"/>
        <end position="540"/>
    </location>
</feature>
<keyword evidence="2 9" id="KW-0853">WD repeat</keyword>
<protein>
    <recommendedName>
        <fullName evidence="8">WD40 repeat-containing protein SMU1</fullName>
    </recommendedName>
</protein>
<evidence type="ECO:0000256" key="8">
    <source>
        <dbReference type="ARBA" id="ARBA00026184"/>
    </source>
</evidence>
<comment type="subcellular location">
    <subcellularLocation>
        <location evidence="1">Nucleus speckle</location>
    </subcellularLocation>
</comment>
<gene>
    <name evidence="11" type="ORF">SPPG_02785</name>
</gene>
<dbReference type="Proteomes" id="UP000053201">
    <property type="component" value="Unassembled WGS sequence"/>
</dbReference>
<dbReference type="PROSITE" id="PS50294">
    <property type="entry name" value="WD_REPEATS_REGION"/>
    <property type="match status" value="3"/>
</dbReference>
<dbReference type="GeneID" id="27686346"/>
<dbReference type="PROSITE" id="PS00678">
    <property type="entry name" value="WD_REPEATS_1"/>
    <property type="match status" value="1"/>
</dbReference>
<evidence type="ECO:0000256" key="2">
    <source>
        <dbReference type="ARBA" id="ARBA00022574"/>
    </source>
</evidence>
<dbReference type="SMART" id="SM00668">
    <property type="entry name" value="CTLH"/>
    <property type="match status" value="1"/>
</dbReference>
<keyword evidence="3" id="KW-0507">mRNA processing</keyword>
<name>A0A0L0HN08_SPIPD</name>
<dbReference type="VEuPathDB" id="FungiDB:SPPG_02785"/>
<evidence type="ECO:0000256" key="1">
    <source>
        <dbReference type="ARBA" id="ARBA00004324"/>
    </source>
</evidence>
<dbReference type="PROSITE" id="PS50082">
    <property type="entry name" value="WD_REPEATS_2"/>
    <property type="match status" value="5"/>
</dbReference>
<dbReference type="GO" id="GO:0000398">
    <property type="term" value="P:mRNA splicing, via spliceosome"/>
    <property type="evidence" value="ECO:0007669"/>
    <property type="project" value="InterPro"/>
</dbReference>
<dbReference type="Pfam" id="PF00400">
    <property type="entry name" value="WD40"/>
    <property type="match status" value="5"/>
</dbReference>
<dbReference type="SMART" id="SM00667">
    <property type="entry name" value="LisH"/>
    <property type="match status" value="1"/>
</dbReference>
<dbReference type="CDD" id="cd00200">
    <property type="entry name" value="WD40"/>
    <property type="match status" value="1"/>
</dbReference>
<evidence type="ECO:0000256" key="6">
    <source>
        <dbReference type="ARBA" id="ARBA00023242"/>
    </source>
</evidence>
<evidence type="ECO:0000256" key="7">
    <source>
        <dbReference type="ARBA" id="ARBA00025801"/>
    </source>
</evidence>
<feature type="repeat" description="WD" evidence="9">
    <location>
        <begin position="243"/>
        <end position="274"/>
    </location>
</feature>
<evidence type="ECO:0000256" key="4">
    <source>
        <dbReference type="ARBA" id="ARBA00022737"/>
    </source>
</evidence>
<evidence type="ECO:0000256" key="3">
    <source>
        <dbReference type="ARBA" id="ARBA00022664"/>
    </source>
</evidence>
<feature type="repeat" description="WD" evidence="9">
    <location>
        <begin position="326"/>
        <end position="367"/>
    </location>
</feature>
<reference evidence="11 12" key="1">
    <citation type="submission" date="2009-08" db="EMBL/GenBank/DDBJ databases">
        <title>The Genome Sequence of Spizellomyces punctatus strain DAOM BR117.</title>
        <authorList>
            <consortium name="The Broad Institute Genome Sequencing Platform"/>
            <person name="Russ C."/>
            <person name="Cuomo C."/>
            <person name="Shea T."/>
            <person name="Young S.K."/>
            <person name="Zeng Q."/>
            <person name="Koehrsen M."/>
            <person name="Haas B."/>
            <person name="Borodovsky M."/>
            <person name="Guigo R."/>
            <person name="Alvarado L."/>
            <person name="Berlin A."/>
            <person name="Bochicchio J."/>
            <person name="Borenstein D."/>
            <person name="Chapman S."/>
            <person name="Chen Z."/>
            <person name="Engels R."/>
            <person name="Freedman E."/>
            <person name="Gellesch M."/>
            <person name="Goldberg J."/>
            <person name="Griggs A."/>
            <person name="Gujja S."/>
            <person name="Heiman D."/>
            <person name="Hepburn T."/>
            <person name="Howarth C."/>
            <person name="Jen D."/>
            <person name="Larson L."/>
            <person name="Lewis B."/>
            <person name="Mehta T."/>
            <person name="Park D."/>
            <person name="Pearson M."/>
            <person name="Roberts A."/>
            <person name="Saif S."/>
            <person name="Shenoy N."/>
            <person name="Sisk P."/>
            <person name="Stolte C."/>
            <person name="Sykes S."/>
            <person name="Thomson T."/>
            <person name="Walk T."/>
            <person name="White J."/>
            <person name="Yandava C."/>
            <person name="Burger G."/>
            <person name="Gray M.W."/>
            <person name="Holland P.W.H."/>
            <person name="King N."/>
            <person name="Lang F.B.F."/>
            <person name="Roger A.J."/>
            <person name="Ruiz-Trillo I."/>
            <person name="Lander E."/>
            <person name="Nusbaum C."/>
        </authorList>
    </citation>
    <scope>NUCLEOTIDE SEQUENCE [LARGE SCALE GENOMIC DNA]</scope>
    <source>
        <strain evidence="11 12">DAOM BR117</strain>
    </source>
</reference>
<comment type="similarity">
    <text evidence="7">Belongs to the WD repeat SMU1 family.</text>
</comment>
<dbReference type="PROSITE" id="PS50897">
    <property type="entry name" value="CTLH"/>
    <property type="match status" value="1"/>
</dbReference>
<keyword evidence="5" id="KW-0508">mRNA splicing</keyword>